<evidence type="ECO:0000313" key="2">
    <source>
        <dbReference type="Proteomes" id="UP000501690"/>
    </source>
</evidence>
<accession>A0A4D6NDG6</accession>
<protein>
    <submittedName>
        <fullName evidence="1">Uncharacterized protein</fullName>
    </submittedName>
</protein>
<name>A0A4D6NDG6_VIGUN</name>
<organism evidence="1 2">
    <name type="scientific">Vigna unguiculata</name>
    <name type="common">Cowpea</name>
    <dbReference type="NCBI Taxonomy" id="3917"/>
    <lineage>
        <taxon>Eukaryota</taxon>
        <taxon>Viridiplantae</taxon>
        <taxon>Streptophyta</taxon>
        <taxon>Embryophyta</taxon>
        <taxon>Tracheophyta</taxon>
        <taxon>Spermatophyta</taxon>
        <taxon>Magnoliopsida</taxon>
        <taxon>eudicotyledons</taxon>
        <taxon>Gunneridae</taxon>
        <taxon>Pentapetalae</taxon>
        <taxon>rosids</taxon>
        <taxon>fabids</taxon>
        <taxon>Fabales</taxon>
        <taxon>Fabaceae</taxon>
        <taxon>Papilionoideae</taxon>
        <taxon>50 kb inversion clade</taxon>
        <taxon>NPAAA clade</taxon>
        <taxon>indigoferoid/millettioid clade</taxon>
        <taxon>Phaseoleae</taxon>
        <taxon>Vigna</taxon>
    </lineage>
</organism>
<dbReference type="EMBL" id="CP039354">
    <property type="protein sequence ID" value="QCE10589.1"/>
    <property type="molecule type" value="Genomic_DNA"/>
</dbReference>
<keyword evidence="2" id="KW-1185">Reference proteome</keyword>
<proteinExistence type="predicted"/>
<reference evidence="1 2" key="1">
    <citation type="submission" date="2019-04" db="EMBL/GenBank/DDBJ databases">
        <title>An improved genome assembly and genetic linkage map for asparagus bean, Vigna unguiculata ssp. sesquipedialis.</title>
        <authorList>
            <person name="Xia Q."/>
            <person name="Zhang R."/>
            <person name="Dong Y."/>
        </authorList>
    </citation>
    <scope>NUCLEOTIDE SEQUENCE [LARGE SCALE GENOMIC DNA]</scope>
    <source>
        <tissue evidence="1">Leaf</tissue>
    </source>
</reference>
<evidence type="ECO:0000313" key="1">
    <source>
        <dbReference type="EMBL" id="QCE10589.1"/>
    </source>
</evidence>
<dbReference type="AlphaFoldDB" id="A0A4D6NDG6"/>
<sequence length="78" mass="8615">MEMLERQWWLPALQVKVVCVCYVFRRGSGGRYHGCWCENGGCRRGAVVCSASRWSERGAAAAVEVGRRGGKLGLGFHV</sequence>
<dbReference type="Proteomes" id="UP000501690">
    <property type="component" value="Linkage Group LG10"/>
</dbReference>
<gene>
    <name evidence="1" type="ORF">DEO72_LG10g1819</name>
</gene>